<keyword evidence="3" id="KW-1185">Reference proteome</keyword>
<dbReference type="AlphaFoldDB" id="A0A915PD79"/>
<dbReference type="Proteomes" id="UP000887560">
    <property type="component" value="Unplaced"/>
</dbReference>
<sequence>MVSSKKTYVQVVSKDADGTILKAFNFPTNNSGELDVEAVRQVFPDADGLYFRSGEKKEAFMIEMNRPDKTKFLQISTFRNETKTNFEAIDSAIANLVTKTDLEAAKDELRDELASKKDLRDTKIYLKNEIKDNGNRTIQMEPKEIDSRLINNCLRGLIFFNGLELNGKCAHHEAIFNAFTDLKRERSVQCQYKILNYGDEFFKRNNSKKTPPNDSISIKSKPRGIIKYNWQYKYLDERPALIVLFIDLDWDSELWLQQKNECESRLNVLRQSIGQLETKLALVLIQKAKTTVDDSIATEKAIEICQFCKISTRQFYVFPLLTDKKATAECIVRLEIAFYQIAQEAYQAYFKKIRARSVPNNDQQVLLRQQFKLAFISELREDRHSSLRYYKQAYQIAADLEMLELFIYELINIAGFLNYKICELNFILNSPLEALNQFRKHSSNFLNRQMGNYPSKELAIIEFELWKSQQVRNYCLLLKIQSNFKNRLFADLFNFAVSNGVAAYASQNPGRFLEEAASHLKKANSLIRQLKTKNAQQQRQPCSINLGP</sequence>
<name>A0A915PD79_9BILA</name>
<dbReference type="PANTHER" id="PTHR14374:SF0">
    <property type="entry name" value="TRAFFICKING PROTEIN PARTICLE COMPLEX SUBUNIT 11"/>
    <property type="match status" value="1"/>
</dbReference>
<keyword evidence="1" id="KW-0175">Coiled coil</keyword>
<evidence type="ECO:0000313" key="4">
    <source>
        <dbReference type="WBParaSite" id="scf7180000424337.g12807"/>
    </source>
</evidence>
<accession>A0A915PD79</accession>
<dbReference type="PANTHER" id="PTHR14374">
    <property type="entry name" value="FOIE GRAS"/>
    <property type="match status" value="1"/>
</dbReference>
<evidence type="ECO:0000313" key="3">
    <source>
        <dbReference type="Proteomes" id="UP000887560"/>
    </source>
</evidence>
<protein>
    <submittedName>
        <fullName evidence="4">Trafficking protein particle complex subunit 11 domain-containing protein</fullName>
    </submittedName>
</protein>
<evidence type="ECO:0000259" key="2">
    <source>
        <dbReference type="Pfam" id="PF11817"/>
    </source>
</evidence>
<dbReference type="WBParaSite" id="scf7180000424337.g12807">
    <property type="protein sequence ID" value="scf7180000424337.g12807"/>
    <property type="gene ID" value="scf7180000424337.g12807"/>
</dbReference>
<feature type="coiled-coil region" evidence="1">
    <location>
        <begin position="513"/>
        <end position="540"/>
    </location>
</feature>
<proteinExistence type="predicted"/>
<evidence type="ECO:0000256" key="1">
    <source>
        <dbReference type="SAM" id="Coils"/>
    </source>
</evidence>
<dbReference type="Pfam" id="PF11817">
    <property type="entry name" value="Foie-gras_1"/>
    <property type="match status" value="1"/>
</dbReference>
<feature type="domain" description="Trafficking protein particle complex subunit 11" evidence="2">
    <location>
        <begin position="413"/>
        <end position="535"/>
    </location>
</feature>
<dbReference type="InterPro" id="IPR021773">
    <property type="entry name" value="TPC11"/>
</dbReference>
<reference evidence="4" key="1">
    <citation type="submission" date="2022-11" db="UniProtKB">
        <authorList>
            <consortium name="WormBaseParasite"/>
        </authorList>
    </citation>
    <scope>IDENTIFICATION</scope>
</reference>
<organism evidence="3 4">
    <name type="scientific">Meloidogyne floridensis</name>
    <dbReference type="NCBI Taxonomy" id="298350"/>
    <lineage>
        <taxon>Eukaryota</taxon>
        <taxon>Metazoa</taxon>
        <taxon>Ecdysozoa</taxon>
        <taxon>Nematoda</taxon>
        <taxon>Chromadorea</taxon>
        <taxon>Rhabditida</taxon>
        <taxon>Tylenchina</taxon>
        <taxon>Tylenchomorpha</taxon>
        <taxon>Tylenchoidea</taxon>
        <taxon>Meloidogynidae</taxon>
        <taxon>Meloidogyninae</taxon>
        <taxon>Meloidogyne</taxon>
    </lineage>
</organism>
<dbReference type="GO" id="GO:0005737">
    <property type="term" value="C:cytoplasm"/>
    <property type="evidence" value="ECO:0007669"/>
    <property type="project" value="TreeGrafter"/>
</dbReference>